<dbReference type="Gene3D" id="3.30.9.10">
    <property type="entry name" value="D-Amino Acid Oxidase, subunit A, domain 2"/>
    <property type="match status" value="1"/>
</dbReference>
<evidence type="ECO:0000313" key="3">
    <source>
        <dbReference type="Proteomes" id="UP000649739"/>
    </source>
</evidence>
<comment type="caution">
    <text evidence="2">The sequence shown here is derived from an EMBL/GenBank/DDBJ whole genome shotgun (WGS) entry which is preliminary data.</text>
</comment>
<dbReference type="PANTHER" id="PTHR46865:SF2">
    <property type="entry name" value="MONOOXYGENASE"/>
    <property type="match status" value="1"/>
</dbReference>
<evidence type="ECO:0000313" key="2">
    <source>
        <dbReference type="EMBL" id="GGJ85147.1"/>
    </source>
</evidence>
<dbReference type="AlphaFoldDB" id="A0A8J3B922"/>
<protein>
    <submittedName>
        <fullName evidence="2">FAD-dependent oxidoreductase</fullName>
    </submittedName>
</protein>
<evidence type="ECO:0000259" key="1">
    <source>
        <dbReference type="Pfam" id="PF01494"/>
    </source>
</evidence>
<dbReference type="Proteomes" id="UP000649739">
    <property type="component" value="Unassembled WGS sequence"/>
</dbReference>
<organism evidence="2 3">
    <name type="scientific">Pilimelia anulata</name>
    <dbReference type="NCBI Taxonomy" id="53371"/>
    <lineage>
        <taxon>Bacteria</taxon>
        <taxon>Bacillati</taxon>
        <taxon>Actinomycetota</taxon>
        <taxon>Actinomycetes</taxon>
        <taxon>Micromonosporales</taxon>
        <taxon>Micromonosporaceae</taxon>
        <taxon>Pilimelia</taxon>
    </lineage>
</organism>
<name>A0A8J3B922_9ACTN</name>
<sequence>MERAPELRPGGQAVDARGVAREVIGRMGLDAAVRAACTDTAGAYTVDVDGNVLETHRADDHGGDGYIAEIEILRGDLSRVLYDDTRDGVEYVFGDRIAQLTPDTDGVDVAFAGGDRRRFDLVVGADGLHSALRAMVFGPHDRFVRRLGRMMAFYTVPNEFGLDRWLIDHQDSGTGRSAGLRPLRDATRAMAMFSFPAAGLDVDHRDIAAQKRLLREQMNDMGWLTPRLLAHLDDTPDFYLDQVAQVVMERWSCGRVGLLGDAAFSSSPLSGQGTGLALVGAYLLAGELAAAGWDPAAGFAAHERRMRPFVEANQEIGRLHARSLDVAGPEAAPDPQEWPADLIDRAINGIELPDYPGVPDSATPADRR</sequence>
<dbReference type="Pfam" id="PF01494">
    <property type="entry name" value="FAD_binding_3"/>
    <property type="match status" value="1"/>
</dbReference>
<dbReference type="InterPro" id="IPR051704">
    <property type="entry name" value="FAD_aromatic-hydroxylase"/>
</dbReference>
<dbReference type="GO" id="GO:0071949">
    <property type="term" value="F:FAD binding"/>
    <property type="evidence" value="ECO:0007669"/>
    <property type="project" value="InterPro"/>
</dbReference>
<reference evidence="2" key="1">
    <citation type="journal article" date="2014" name="Int. J. Syst. Evol. Microbiol.">
        <title>Complete genome sequence of Corynebacterium casei LMG S-19264T (=DSM 44701T), isolated from a smear-ripened cheese.</title>
        <authorList>
            <consortium name="US DOE Joint Genome Institute (JGI-PGF)"/>
            <person name="Walter F."/>
            <person name="Albersmeier A."/>
            <person name="Kalinowski J."/>
            <person name="Ruckert C."/>
        </authorList>
    </citation>
    <scope>NUCLEOTIDE SEQUENCE</scope>
    <source>
        <strain evidence="2">JCM 3090</strain>
    </source>
</reference>
<feature type="domain" description="FAD-binding" evidence="1">
    <location>
        <begin position="76"/>
        <end position="311"/>
    </location>
</feature>
<dbReference type="EMBL" id="BMQB01000002">
    <property type="protein sequence ID" value="GGJ85147.1"/>
    <property type="molecule type" value="Genomic_DNA"/>
</dbReference>
<reference evidence="2" key="2">
    <citation type="submission" date="2020-09" db="EMBL/GenBank/DDBJ databases">
        <authorList>
            <person name="Sun Q."/>
            <person name="Ohkuma M."/>
        </authorList>
    </citation>
    <scope>NUCLEOTIDE SEQUENCE</scope>
    <source>
        <strain evidence="2">JCM 3090</strain>
    </source>
</reference>
<dbReference type="PANTHER" id="PTHR46865">
    <property type="entry name" value="OXIDOREDUCTASE-RELATED"/>
    <property type="match status" value="1"/>
</dbReference>
<gene>
    <name evidence="2" type="ORF">GCM10010123_13530</name>
</gene>
<dbReference type="PRINTS" id="PR00420">
    <property type="entry name" value="RNGMNOXGNASE"/>
</dbReference>
<dbReference type="InterPro" id="IPR002938">
    <property type="entry name" value="FAD-bd"/>
</dbReference>
<accession>A0A8J3B922</accession>
<keyword evidence="3" id="KW-1185">Reference proteome</keyword>
<dbReference type="InterPro" id="IPR036188">
    <property type="entry name" value="FAD/NAD-bd_sf"/>
</dbReference>
<proteinExistence type="predicted"/>
<dbReference type="Gene3D" id="3.50.50.60">
    <property type="entry name" value="FAD/NAD(P)-binding domain"/>
    <property type="match status" value="1"/>
</dbReference>
<dbReference type="SUPFAM" id="SSF51905">
    <property type="entry name" value="FAD/NAD(P)-binding domain"/>
    <property type="match status" value="1"/>
</dbReference>